<evidence type="ECO:0000313" key="1">
    <source>
        <dbReference type="EMBL" id="CAB5504968.1"/>
    </source>
</evidence>
<evidence type="ECO:0000313" key="2">
    <source>
        <dbReference type="Proteomes" id="UP000643672"/>
    </source>
</evidence>
<comment type="caution">
    <text evidence="1">The sequence shown here is derived from an EMBL/GenBank/DDBJ whole genome shotgun (WGS) entry which is preliminary data.</text>
</comment>
<dbReference type="AlphaFoldDB" id="A0A8H8XEN7"/>
<accession>A0A8H8XEN7</accession>
<dbReference type="EMBL" id="CAESAQ020000080">
    <property type="protein sequence ID" value="CAB5504968.1"/>
    <property type="molecule type" value="Genomic_DNA"/>
</dbReference>
<sequence length="49" mass="5715">MFKHFFSLTALLIIMSFENLTHLYTSGKANILINTSNCPLSCWFKYLKL</sequence>
<name>A0A8H8XEN7_9GAMM</name>
<proteinExistence type="predicted"/>
<protein>
    <submittedName>
        <fullName evidence="1">Uncharacterized protein</fullName>
    </submittedName>
</protein>
<organism evidence="1 2">
    <name type="scientific">Bathymodiolus thermophilus thioautotrophic gill symbiont</name>
    <dbReference type="NCBI Taxonomy" id="2360"/>
    <lineage>
        <taxon>Bacteria</taxon>
        <taxon>Pseudomonadati</taxon>
        <taxon>Pseudomonadota</taxon>
        <taxon>Gammaproteobacteria</taxon>
        <taxon>sulfur-oxidizing symbionts</taxon>
    </lineage>
</organism>
<reference evidence="1 2" key="1">
    <citation type="submission" date="2020-05" db="EMBL/GenBank/DDBJ databases">
        <authorList>
            <person name="Petersen J."/>
            <person name="Sayavedra L."/>
        </authorList>
    </citation>
    <scope>NUCLEOTIDE SEQUENCE [LARGE SCALE GENOMIC DNA]</scope>
    <source>
        <strain evidence="1">B thermophilus SOXS</strain>
    </source>
</reference>
<keyword evidence="2" id="KW-1185">Reference proteome</keyword>
<dbReference type="Proteomes" id="UP000643672">
    <property type="component" value="Unassembled WGS sequence"/>
</dbReference>
<gene>
    <name evidence="1" type="ORF">THERMOS_2053</name>
</gene>